<dbReference type="InterPro" id="IPR009744">
    <property type="entry name" value="VirC1"/>
</dbReference>
<protein>
    <submittedName>
        <fullName evidence="1">Conjugal transfer ATPase VirC1</fullName>
    </submittedName>
</protein>
<geneLocation type="plasmid" evidence="2 4">
    <name>pTiAF3.44</name>
</geneLocation>
<geneLocation type="plasmid" evidence="1">
    <name>pTiCFBP5473</name>
</geneLocation>
<dbReference type="AlphaFoldDB" id="A0A4D7DU10"/>
<sequence length="231" mass="25499">MKLLTFCSFKGGAGKTTALMGLCSAFAKGGKRVALLDADENRPLTRWKENGVRRNTWNESCEVYAAEEMSLLEAAYEDAEAREFDYALADTHGGSSELNNTIIASSNLLLIPTMLTPLDVDEALSTYRYVIELLLSENLVVPTAVLRQRVPVGRLTTSQRAMSEMLANLPVIQSAMHERDAFAAMKERGMLHLTLLNATDDPMMRLVERNLRIAMEELVTISELIGATLGD</sequence>
<reference evidence="1 3" key="1">
    <citation type="submission" date="2019-04" db="EMBL/GenBank/DDBJ databases">
        <title>Complete genome sequence of Agrobacterium larrymoorei CFBP5473.</title>
        <authorList>
            <person name="Haryono M."/>
            <person name="Chou L."/>
            <person name="Lin Y.-C."/>
            <person name="Lai E.-M."/>
            <person name="Kuo C.-H."/>
        </authorList>
    </citation>
    <scope>NUCLEOTIDE SEQUENCE [LARGE SCALE GENOMIC DNA]</scope>
    <source>
        <strain evidence="1 3">CFBP5473</strain>
        <plasmid evidence="1">pTiCFBP5473</plasmid>
        <plasmid evidence="3">pticfbp5473</plasmid>
    </source>
</reference>
<reference evidence="2 4" key="2">
    <citation type="submission" date="2021-03" db="EMBL/GenBank/DDBJ databases">
        <title>Rapid diversification of plasmids in a genus of pathogenic and nitrogen fixing bacteria.</title>
        <authorList>
            <person name="Weisberg A.J."/>
            <person name="Miller M."/>
            <person name="Ream W."/>
            <person name="Grunwald N.J."/>
            <person name="Chang J.H."/>
        </authorList>
    </citation>
    <scope>NUCLEOTIDE SEQUENCE [LARGE SCALE GENOMIC DNA]</scope>
    <source>
        <strain evidence="2 4">AF3.44</strain>
        <plasmid evidence="2 4">pTiAF3.44</plasmid>
    </source>
</reference>
<dbReference type="PANTHER" id="PTHR13696">
    <property type="entry name" value="P-LOOP CONTAINING NUCLEOSIDE TRIPHOSPHATE HYDROLASE"/>
    <property type="match status" value="1"/>
</dbReference>
<dbReference type="Proteomes" id="UP000826513">
    <property type="component" value="Plasmid pTiAF3.44"/>
</dbReference>
<evidence type="ECO:0000313" key="4">
    <source>
        <dbReference type="Proteomes" id="UP000826513"/>
    </source>
</evidence>
<evidence type="ECO:0000313" key="2">
    <source>
        <dbReference type="EMBL" id="QYA10324.1"/>
    </source>
</evidence>
<dbReference type="RefSeq" id="WP_027676216.1">
    <property type="nucleotide sequence ID" value="NZ_CP039694.1"/>
</dbReference>
<proteinExistence type="predicted"/>
<dbReference type="OrthoDB" id="113462at2"/>
<evidence type="ECO:0000313" key="1">
    <source>
        <dbReference type="EMBL" id="QCJ00986.1"/>
    </source>
</evidence>
<evidence type="ECO:0000313" key="3">
    <source>
        <dbReference type="Proteomes" id="UP000298545"/>
    </source>
</evidence>
<keyword evidence="1" id="KW-0614">Plasmid</keyword>
<dbReference type="PIRSF" id="PIRSF009320">
    <property type="entry name" value="Nuc_binding_HP_1000"/>
    <property type="match status" value="1"/>
</dbReference>
<dbReference type="Proteomes" id="UP000298545">
    <property type="component" value="Plasmid pTiCFBP5473"/>
</dbReference>
<dbReference type="CDD" id="cd02042">
    <property type="entry name" value="ParAB_family"/>
    <property type="match status" value="1"/>
</dbReference>
<dbReference type="PANTHER" id="PTHR13696:SF96">
    <property type="entry name" value="COBQ_COBB_MIND_PARA NUCLEOTIDE BINDING DOMAIN-CONTAINING PROTEIN"/>
    <property type="match status" value="1"/>
</dbReference>
<dbReference type="Pfam" id="PF07015">
    <property type="entry name" value="VirC1"/>
    <property type="match status" value="1"/>
</dbReference>
<dbReference type="InterPro" id="IPR050678">
    <property type="entry name" value="DNA_Partitioning_ATPase"/>
</dbReference>
<dbReference type="InterPro" id="IPR027417">
    <property type="entry name" value="P-loop_NTPase"/>
</dbReference>
<gene>
    <name evidence="1" type="ORF">CFBP5473_23730</name>
    <name evidence="2" type="ORF">J5285_22405</name>
</gene>
<dbReference type="EMBL" id="CP072169">
    <property type="protein sequence ID" value="QYA10324.1"/>
    <property type="molecule type" value="Genomic_DNA"/>
</dbReference>
<dbReference type="NCBIfam" id="NF010423">
    <property type="entry name" value="PRK13849.1"/>
    <property type="match status" value="1"/>
</dbReference>
<dbReference type="KEGG" id="alf:CFBP5473_23730"/>
<name>A0A4D7DU10_9HYPH</name>
<organism evidence="1 3">
    <name type="scientific">Agrobacterium larrymoorei</name>
    <dbReference type="NCBI Taxonomy" id="160699"/>
    <lineage>
        <taxon>Bacteria</taxon>
        <taxon>Pseudomonadati</taxon>
        <taxon>Pseudomonadota</taxon>
        <taxon>Alphaproteobacteria</taxon>
        <taxon>Hyphomicrobiales</taxon>
        <taxon>Rhizobiaceae</taxon>
        <taxon>Rhizobium/Agrobacterium group</taxon>
        <taxon>Agrobacterium</taxon>
    </lineage>
</organism>
<dbReference type="EMBL" id="CP039694">
    <property type="protein sequence ID" value="QCJ00986.1"/>
    <property type="molecule type" value="Genomic_DNA"/>
</dbReference>
<keyword evidence="4" id="KW-1185">Reference proteome</keyword>
<geneLocation type="plasmid" evidence="3">
    <name>pticfbp5473</name>
</geneLocation>
<dbReference type="STRING" id="1367849.GCA_000518585_03623"/>
<dbReference type="Gene3D" id="3.40.50.300">
    <property type="entry name" value="P-loop containing nucleotide triphosphate hydrolases"/>
    <property type="match status" value="1"/>
</dbReference>
<dbReference type="SUPFAM" id="SSF52540">
    <property type="entry name" value="P-loop containing nucleoside triphosphate hydrolases"/>
    <property type="match status" value="1"/>
</dbReference>
<accession>A0A4D7DU10</accession>